<dbReference type="Proteomes" id="UP001254165">
    <property type="component" value="Unassembled WGS sequence"/>
</dbReference>
<feature type="transmembrane region" description="Helical" evidence="2">
    <location>
        <begin position="34"/>
        <end position="53"/>
    </location>
</feature>
<keyword evidence="2" id="KW-0472">Membrane</keyword>
<keyword evidence="2" id="KW-1133">Transmembrane helix</keyword>
<feature type="transmembrane region" description="Helical" evidence="2">
    <location>
        <begin position="193"/>
        <end position="212"/>
    </location>
</feature>
<dbReference type="PANTHER" id="PTHR19353">
    <property type="entry name" value="FATTY ACID DESATURASE 2"/>
    <property type="match status" value="1"/>
</dbReference>
<evidence type="ECO:0000313" key="4">
    <source>
        <dbReference type="EMBL" id="MDT8897915.1"/>
    </source>
</evidence>
<dbReference type="InterPro" id="IPR005804">
    <property type="entry name" value="FA_desaturase_dom"/>
</dbReference>
<keyword evidence="2" id="KW-0812">Transmembrane</keyword>
<protein>
    <submittedName>
        <fullName evidence="4">Fatty acid desaturase</fullName>
        <ecNumber evidence="4">1.14.19.-</ecNumber>
    </submittedName>
</protein>
<keyword evidence="4" id="KW-0560">Oxidoreductase</keyword>
<evidence type="ECO:0000256" key="1">
    <source>
        <dbReference type="SAM" id="MobiDB-lite"/>
    </source>
</evidence>
<feature type="domain" description="Fatty acid desaturase" evidence="3">
    <location>
        <begin position="64"/>
        <end position="300"/>
    </location>
</feature>
<feature type="transmembrane region" description="Helical" evidence="2">
    <location>
        <begin position="162"/>
        <end position="181"/>
    </location>
</feature>
<dbReference type="InterPro" id="IPR012171">
    <property type="entry name" value="Fatty_acid_desaturase"/>
</dbReference>
<evidence type="ECO:0000256" key="2">
    <source>
        <dbReference type="SAM" id="Phobius"/>
    </source>
</evidence>
<evidence type="ECO:0000259" key="3">
    <source>
        <dbReference type="Pfam" id="PF00487"/>
    </source>
</evidence>
<organism evidence="4 5">
    <name type="scientific">Thermanaerothrix solaris</name>
    <dbReference type="NCBI Taxonomy" id="3058434"/>
    <lineage>
        <taxon>Bacteria</taxon>
        <taxon>Bacillati</taxon>
        <taxon>Chloroflexota</taxon>
        <taxon>Anaerolineae</taxon>
        <taxon>Anaerolineales</taxon>
        <taxon>Anaerolineaceae</taxon>
        <taxon>Thermanaerothrix</taxon>
    </lineage>
</organism>
<name>A0ABU3NM34_9CHLR</name>
<feature type="transmembrane region" description="Helical" evidence="2">
    <location>
        <begin position="218"/>
        <end position="236"/>
    </location>
</feature>
<comment type="caution">
    <text evidence="4">The sequence shown here is derived from an EMBL/GenBank/DDBJ whole genome shotgun (WGS) entry which is preliminary data.</text>
</comment>
<sequence length="358" mass="41526">METTTRDARLAALPKLSEINREIAVFQHADTRRAIWQLANTLIPYGLLWYLMYRSLAISYALTLGLAVLAAGFLVRVFIFFHDCGHNSFFPSTRLNRSVGFWLGILVFTPGEQWWHSHAIHHATSGNLDKRGVGDVTTLTLEEFYEKAWLEKLGYRFFRNPLVMFILGPIFMFLIMHRLPLPRYGKRQMRSVWLTNLGIVALAAGLIALVGWKAYLMIQLPVIWIAGTGGIWLFYIQHQFEDVYWERAENWNYVASALLGASYYKLPRVLEWFTGSIGYHHIHHLSPRIPNYFLAECQHRSPILQKWARVVTIPESLRTVTLKVYNKSRYRMEGFPKVEHERADEPRRQKKAASANSS</sequence>
<accession>A0ABU3NM34</accession>
<feature type="compositionally biased region" description="Basic and acidic residues" evidence="1">
    <location>
        <begin position="336"/>
        <end position="347"/>
    </location>
</feature>
<evidence type="ECO:0000313" key="5">
    <source>
        <dbReference type="Proteomes" id="UP001254165"/>
    </source>
</evidence>
<feature type="transmembrane region" description="Helical" evidence="2">
    <location>
        <begin position="60"/>
        <end position="81"/>
    </location>
</feature>
<dbReference type="RefSeq" id="WP_315624566.1">
    <property type="nucleotide sequence ID" value="NZ_JAUHMF010000001.1"/>
</dbReference>
<keyword evidence="5" id="KW-1185">Reference proteome</keyword>
<dbReference type="Pfam" id="PF00487">
    <property type="entry name" value="FA_desaturase"/>
    <property type="match status" value="1"/>
</dbReference>
<reference evidence="4 5" key="1">
    <citation type="submission" date="2023-07" db="EMBL/GenBank/DDBJ databases">
        <title>Novel species of Thermanaerothrix with wide hydrolytic capabilities.</title>
        <authorList>
            <person name="Zayulina K.S."/>
            <person name="Podosokorskaya O.A."/>
            <person name="Elcheninov A.G."/>
        </authorList>
    </citation>
    <scope>NUCLEOTIDE SEQUENCE [LARGE SCALE GENOMIC DNA]</scope>
    <source>
        <strain evidence="4 5">4228-RoL</strain>
    </source>
</reference>
<dbReference type="EC" id="1.14.19.-" evidence="4"/>
<dbReference type="GO" id="GO:0016491">
    <property type="term" value="F:oxidoreductase activity"/>
    <property type="evidence" value="ECO:0007669"/>
    <property type="project" value="UniProtKB-KW"/>
</dbReference>
<proteinExistence type="predicted"/>
<dbReference type="CDD" id="cd03507">
    <property type="entry name" value="Delta12-FADS-like"/>
    <property type="match status" value="1"/>
</dbReference>
<dbReference type="EMBL" id="JAUHMF010000001">
    <property type="protein sequence ID" value="MDT8897915.1"/>
    <property type="molecule type" value="Genomic_DNA"/>
</dbReference>
<gene>
    <name evidence="4" type="ORF">QYE77_06510</name>
</gene>
<dbReference type="PANTHER" id="PTHR19353:SF73">
    <property type="entry name" value="FATTY ACID DESATURASE"/>
    <property type="match status" value="1"/>
</dbReference>
<feature type="region of interest" description="Disordered" evidence="1">
    <location>
        <begin position="336"/>
        <end position="358"/>
    </location>
</feature>